<dbReference type="Proteomes" id="UP001596108">
    <property type="component" value="Unassembled WGS sequence"/>
</dbReference>
<proteinExistence type="predicted"/>
<reference evidence="3" key="1">
    <citation type="journal article" date="2019" name="Int. J. Syst. Evol. Microbiol.">
        <title>The Global Catalogue of Microorganisms (GCM) 10K type strain sequencing project: providing services to taxonomists for standard genome sequencing and annotation.</title>
        <authorList>
            <consortium name="The Broad Institute Genomics Platform"/>
            <consortium name="The Broad Institute Genome Sequencing Center for Infectious Disease"/>
            <person name="Wu L."/>
            <person name="Ma J."/>
        </authorList>
    </citation>
    <scope>NUCLEOTIDE SEQUENCE [LARGE SCALE GENOMIC DNA]</scope>
    <source>
        <strain evidence="3">CGMCC 1.18578</strain>
    </source>
</reference>
<dbReference type="Pfam" id="PF13037">
    <property type="entry name" value="DUF3898"/>
    <property type="match status" value="1"/>
</dbReference>
<dbReference type="EMBL" id="JBHSNC010000051">
    <property type="protein sequence ID" value="MFC5531140.1"/>
    <property type="molecule type" value="Genomic_DNA"/>
</dbReference>
<dbReference type="Pfam" id="PF13039">
    <property type="entry name" value="DUF3900"/>
    <property type="match status" value="1"/>
</dbReference>
<evidence type="ECO:0000313" key="3">
    <source>
        <dbReference type="Proteomes" id="UP001596108"/>
    </source>
</evidence>
<dbReference type="RefSeq" id="WP_378113079.1">
    <property type="nucleotide sequence ID" value="NZ_JBHSNC010000051.1"/>
</dbReference>
<dbReference type="InterPro" id="IPR025006">
    <property type="entry name" value="DUF3900"/>
</dbReference>
<dbReference type="InterPro" id="IPR025012">
    <property type="entry name" value="DUF3898"/>
</dbReference>
<evidence type="ECO:0000259" key="1">
    <source>
        <dbReference type="Pfam" id="PF13037"/>
    </source>
</evidence>
<comment type="caution">
    <text evidence="2">The sequence shown here is derived from an EMBL/GenBank/DDBJ whole genome shotgun (WGS) entry which is preliminary data.</text>
</comment>
<feature type="domain" description="DUF3898" evidence="1">
    <location>
        <begin position="281"/>
        <end position="370"/>
    </location>
</feature>
<evidence type="ECO:0000313" key="2">
    <source>
        <dbReference type="EMBL" id="MFC5531140.1"/>
    </source>
</evidence>
<organism evidence="2 3">
    <name type="scientific">Cohnella yongneupensis</name>
    <dbReference type="NCBI Taxonomy" id="425006"/>
    <lineage>
        <taxon>Bacteria</taxon>
        <taxon>Bacillati</taxon>
        <taxon>Bacillota</taxon>
        <taxon>Bacilli</taxon>
        <taxon>Bacillales</taxon>
        <taxon>Paenibacillaceae</taxon>
        <taxon>Cohnella</taxon>
    </lineage>
</organism>
<name>A0ABW0R1X5_9BACL</name>
<sequence length="379" mass="44225">MKFAIQYLSFFVIQTEGEGAEAKRYKHYQTLSHEEYQDSELKGFLDSEFKRIAKRKAEINPISEQVPTKIGRFIVEPGHELTSNPNYNLFQRLRTATDKQSFHNSGDDLLRIYMDTNSVRGGAFVLALAKLNELFDEPFLFLLKCDFESKIARISDEKSLIARVEMAINARNIKSIQYPHMPEEGMLEEWELKIHQASHARYFEDFLKYVSYEKSKPEIVNEQVMGMVQEYMASKWDIPFDDAAFAEVPADEPYPNAHQHPEGLLQEKQQFDVWAASEKRELQEKWSHEHVLEATSRIVEQQPELELKFKLDDITVKAQMADYGERIHVARMNGRYVVLIEGDMFQFDKGVSPIELLQPEELGELLRRIEGRTRYEADE</sequence>
<accession>A0ABW0R1X5</accession>
<keyword evidence="3" id="KW-1185">Reference proteome</keyword>
<gene>
    <name evidence="2" type="ORF">ACFPQ4_17105</name>
</gene>
<protein>
    <submittedName>
        <fullName evidence="2">DUF3900 domain-containing protein</fullName>
    </submittedName>
</protein>